<dbReference type="InterPro" id="IPR013325">
    <property type="entry name" value="RNA_pol_sigma_r2"/>
</dbReference>
<keyword evidence="3" id="KW-0731">Sigma factor</keyword>
<feature type="domain" description="RNA polymerase sigma-70 region 2" evidence="5">
    <location>
        <begin position="48"/>
        <end position="114"/>
    </location>
</feature>
<dbReference type="InterPro" id="IPR036388">
    <property type="entry name" value="WH-like_DNA-bd_sf"/>
</dbReference>
<dbReference type="EMBL" id="JAHESC010000013">
    <property type="protein sequence ID" value="MBT1687084.1"/>
    <property type="molecule type" value="Genomic_DNA"/>
</dbReference>
<dbReference type="AlphaFoldDB" id="A0AAP2D893"/>
<evidence type="ECO:0000256" key="2">
    <source>
        <dbReference type="ARBA" id="ARBA00023015"/>
    </source>
</evidence>
<comment type="similarity">
    <text evidence="1">Belongs to the sigma-70 factor family. ECF subfamily.</text>
</comment>
<keyword evidence="4" id="KW-0804">Transcription</keyword>
<comment type="caution">
    <text evidence="7">The sequence shown here is derived from an EMBL/GenBank/DDBJ whole genome shotgun (WGS) entry which is preliminary data.</text>
</comment>
<sequence>MENHSRPREVSIFLSARTQEPERTADKASDLELWSAFRQGDEAAFVDIYKTYVNKLYNYGTKFCSDNELVKDCLQDFFIYLRKNRETLGDTTSIKFYLFKAFRRRVVDYIKAQESEHQKNQLANIFQLQIEVSDEVKFIDRQLHDQQLLRLNNAIAALTEKEREAIFYYFYEGLSYQDIAKILNFTHTASARRLIYRSLSNIKDMMIILSCLVAPGLLSFLR</sequence>
<organism evidence="7 8">
    <name type="scientific">Dawidia soli</name>
    <dbReference type="NCBI Taxonomy" id="2782352"/>
    <lineage>
        <taxon>Bacteria</taxon>
        <taxon>Pseudomonadati</taxon>
        <taxon>Bacteroidota</taxon>
        <taxon>Cytophagia</taxon>
        <taxon>Cytophagales</taxon>
        <taxon>Chryseotaleaceae</taxon>
        <taxon>Dawidia</taxon>
    </lineage>
</organism>
<dbReference type="InterPro" id="IPR013249">
    <property type="entry name" value="RNA_pol_sigma70_r4_t2"/>
</dbReference>
<proteinExistence type="inferred from homology"/>
<dbReference type="RefSeq" id="WP_254090319.1">
    <property type="nucleotide sequence ID" value="NZ_JAHESC010000013.1"/>
</dbReference>
<dbReference type="SUPFAM" id="SSF88946">
    <property type="entry name" value="Sigma2 domain of RNA polymerase sigma factors"/>
    <property type="match status" value="1"/>
</dbReference>
<dbReference type="Pfam" id="PF04542">
    <property type="entry name" value="Sigma70_r2"/>
    <property type="match status" value="1"/>
</dbReference>
<name>A0AAP2D893_9BACT</name>
<dbReference type="GO" id="GO:0003677">
    <property type="term" value="F:DNA binding"/>
    <property type="evidence" value="ECO:0007669"/>
    <property type="project" value="InterPro"/>
</dbReference>
<dbReference type="PANTHER" id="PTHR43133:SF46">
    <property type="entry name" value="RNA POLYMERASE SIGMA-70 FACTOR ECF SUBFAMILY"/>
    <property type="match status" value="1"/>
</dbReference>
<dbReference type="GO" id="GO:0016987">
    <property type="term" value="F:sigma factor activity"/>
    <property type="evidence" value="ECO:0007669"/>
    <property type="project" value="UniProtKB-KW"/>
</dbReference>
<evidence type="ECO:0000256" key="4">
    <source>
        <dbReference type="ARBA" id="ARBA00023163"/>
    </source>
</evidence>
<dbReference type="NCBIfam" id="TIGR02937">
    <property type="entry name" value="sigma70-ECF"/>
    <property type="match status" value="1"/>
</dbReference>
<dbReference type="PANTHER" id="PTHR43133">
    <property type="entry name" value="RNA POLYMERASE ECF-TYPE SIGMA FACTO"/>
    <property type="match status" value="1"/>
</dbReference>
<dbReference type="InterPro" id="IPR013324">
    <property type="entry name" value="RNA_pol_sigma_r3/r4-like"/>
</dbReference>
<evidence type="ECO:0000259" key="5">
    <source>
        <dbReference type="Pfam" id="PF04542"/>
    </source>
</evidence>
<dbReference type="Gene3D" id="1.10.1740.10">
    <property type="match status" value="1"/>
</dbReference>
<evidence type="ECO:0000259" key="6">
    <source>
        <dbReference type="Pfam" id="PF08281"/>
    </source>
</evidence>
<dbReference type="Proteomes" id="UP001319180">
    <property type="component" value="Unassembled WGS sequence"/>
</dbReference>
<protein>
    <submittedName>
        <fullName evidence="7">Sigma-70 family RNA polymerase sigma factor</fullName>
    </submittedName>
</protein>
<evidence type="ECO:0000313" key="7">
    <source>
        <dbReference type="EMBL" id="MBT1687084.1"/>
    </source>
</evidence>
<dbReference type="InterPro" id="IPR039425">
    <property type="entry name" value="RNA_pol_sigma-70-like"/>
</dbReference>
<dbReference type="InterPro" id="IPR014284">
    <property type="entry name" value="RNA_pol_sigma-70_dom"/>
</dbReference>
<dbReference type="GO" id="GO:0006352">
    <property type="term" value="P:DNA-templated transcription initiation"/>
    <property type="evidence" value="ECO:0007669"/>
    <property type="project" value="InterPro"/>
</dbReference>
<dbReference type="Pfam" id="PF08281">
    <property type="entry name" value="Sigma70_r4_2"/>
    <property type="match status" value="1"/>
</dbReference>
<accession>A0AAP2D893</accession>
<evidence type="ECO:0000256" key="1">
    <source>
        <dbReference type="ARBA" id="ARBA00010641"/>
    </source>
</evidence>
<keyword evidence="2" id="KW-0805">Transcription regulation</keyword>
<feature type="domain" description="RNA polymerase sigma factor 70 region 4 type 2" evidence="6">
    <location>
        <begin position="149"/>
        <end position="193"/>
    </location>
</feature>
<dbReference type="SUPFAM" id="SSF88659">
    <property type="entry name" value="Sigma3 and sigma4 domains of RNA polymerase sigma factors"/>
    <property type="match status" value="1"/>
</dbReference>
<dbReference type="CDD" id="cd06171">
    <property type="entry name" value="Sigma70_r4"/>
    <property type="match status" value="1"/>
</dbReference>
<evidence type="ECO:0000313" key="8">
    <source>
        <dbReference type="Proteomes" id="UP001319180"/>
    </source>
</evidence>
<keyword evidence="8" id="KW-1185">Reference proteome</keyword>
<dbReference type="Gene3D" id="1.10.10.10">
    <property type="entry name" value="Winged helix-like DNA-binding domain superfamily/Winged helix DNA-binding domain"/>
    <property type="match status" value="1"/>
</dbReference>
<reference evidence="7 8" key="1">
    <citation type="submission" date="2021-05" db="EMBL/GenBank/DDBJ databases">
        <title>A Polyphasic approach of four new species of the genus Ohtaekwangia: Ohtaekwangia histidinii sp. nov., Ohtaekwangia cretensis sp. nov., Ohtaekwangia indiensis sp. nov., Ohtaekwangia reichenbachii sp. nov. from diverse environment.</title>
        <authorList>
            <person name="Octaviana S."/>
        </authorList>
    </citation>
    <scope>NUCLEOTIDE SEQUENCE [LARGE SCALE GENOMIC DNA]</scope>
    <source>
        <strain evidence="7 8">PWU37</strain>
    </source>
</reference>
<evidence type="ECO:0000256" key="3">
    <source>
        <dbReference type="ARBA" id="ARBA00023082"/>
    </source>
</evidence>
<dbReference type="InterPro" id="IPR007627">
    <property type="entry name" value="RNA_pol_sigma70_r2"/>
</dbReference>
<gene>
    <name evidence="7" type="ORF">KK078_10970</name>
</gene>